<organism evidence="3 4">
    <name type="scientific">Blastococcus aurantiacus</name>
    <dbReference type="NCBI Taxonomy" id="1550231"/>
    <lineage>
        <taxon>Bacteria</taxon>
        <taxon>Bacillati</taxon>
        <taxon>Actinomycetota</taxon>
        <taxon>Actinomycetes</taxon>
        <taxon>Geodermatophilales</taxon>
        <taxon>Geodermatophilaceae</taxon>
        <taxon>Blastococcus</taxon>
    </lineage>
</organism>
<keyword evidence="4" id="KW-1185">Reference proteome</keyword>
<feature type="compositionally biased region" description="Low complexity" evidence="1">
    <location>
        <begin position="361"/>
        <end position="373"/>
    </location>
</feature>
<evidence type="ECO:0000256" key="1">
    <source>
        <dbReference type="SAM" id="MobiDB-lite"/>
    </source>
</evidence>
<dbReference type="InterPro" id="IPR043725">
    <property type="entry name" value="DUF5667"/>
</dbReference>
<dbReference type="RefSeq" id="WP_091770306.1">
    <property type="nucleotide sequence ID" value="NZ_FNBT01000008.1"/>
</dbReference>
<gene>
    <name evidence="3" type="ORF">SAMN05660662_3859</name>
</gene>
<feature type="domain" description="DUF5667" evidence="2">
    <location>
        <begin position="113"/>
        <end position="178"/>
    </location>
</feature>
<evidence type="ECO:0000313" key="3">
    <source>
        <dbReference type="EMBL" id="SDF92285.1"/>
    </source>
</evidence>
<protein>
    <recommendedName>
        <fullName evidence="2">DUF5667 domain-containing protein</fullName>
    </recommendedName>
</protein>
<feature type="compositionally biased region" description="Low complexity" evidence="1">
    <location>
        <begin position="344"/>
        <end position="353"/>
    </location>
</feature>
<name>A0A1G7Q1B7_9ACTN</name>
<evidence type="ECO:0000259" key="2">
    <source>
        <dbReference type="Pfam" id="PF18915"/>
    </source>
</evidence>
<reference evidence="4" key="1">
    <citation type="submission" date="2016-10" db="EMBL/GenBank/DDBJ databases">
        <authorList>
            <person name="Varghese N."/>
            <person name="Submissions S."/>
        </authorList>
    </citation>
    <scope>NUCLEOTIDE SEQUENCE [LARGE SCALE GENOMIC DNA]</scope>
    <source>
        <strain evidence="4">DSM 44268</strain>
    </source>
</reference>
<dbReference type="STRING" id="1550231.SAMN05660662_3859"/>
<sequence length="400" mass="40995">MTTHESNAAPSRRAARRGDEQDARVVMMLQELAPHLEVEPDPEYRRAARQRLVAMAAVRTPEPVRPSPLRRLLAARAVDAPAGRWHTRVTAGLAGAALTVTSLATLVALSTGARPGDVLYGVKRGTEQTQLALAGDSRGQALLDLARTRLEELDDVDGDAGLVRSTLATMDDQTTEGASWYLSQALDTSDAAPLDRLSGWTSEQSAQLQAVGVEVPAGAADDVAASQGLLDAITGRVASLRVALDCPEGPALTGRDRLGPVPGECRPEVTAPQGPPVSTVPSVPVPGAPAPNDPAPGGTPPQAGPSTTPLEPTTPAGPSAVQPGPVNPQLPGPSAAPPTGPDEVVPLPGLLPELPVPTLPPRTTSPAAPSASPSPSPVLQVPTDLLPCVDIPVLLRAGNC</sequence>
<dbReference type="PRINTS" id="PR01217">
    <property type="entry name" value="PRICHEXTENSN"/>
</dbReference>
<dbReference type="Proteomes" id="UP000199406">
    <property type="component" value="Unassembled WGS sequence"/>
</dbReference>
<feature type="region of interest" description="Disordered" evidence="1">
    <location>
        <begin position="247"/>
        <end position="382"/>
    </location>
</feature>
<dbReference type="OrthoDB" id="3402808at2"/>
<evidence type="ECO:0000313" key="4">
    <source>
        <dbReference type="Proteomes" id="UP000199406"/>
    </source>
</evidence>
<dbReference type="AlphaFoldDB" id="A0A1G7Q1B7"/>
<feature type="compositionally biased region" description="Pro residues" evidence="1">
    <location>
        <begin position="325"/>
        <end position="340"/>
    </location>
</feature>
<feature type="region of interest" description="Disordered" evidence="1">
    <location>
        <begin position="1"/>
        <end position="21"/>
    </location>
</feature>
<dbReference type="Pfam" id="PF18915">
    <property type="entry name" value="DUF5667"/>
    <property type="match status" value="1"/>
</dbReference>
<proteinExistence type="predicted"/>
<accession>A0A1G7Q1B7</accession>
<dbReference type="EMBL" id="FNBT01000008">
    <property type="protein sequence ID" value="SDF92285.1"/>
    <property type="molecule type" value="Genomic_DNA"/>
</dbReference>
<feature type="compositionally biased region" description="Pro residues" evidence="1">
    <location>
        <begin position="283"/>
        <end position="303"/>
    </location>
</feature>